<feature type="domain" description="NAD(P)-binding" evidence="1">
    <location>
        <begin position="6"/>
        <end position="179"/>
    </location>
</feature>
<name>A0A7W3PC39_9MICO</name>
<dbReference type="InterPro" id="IPR036291">
    <property type="entry name" value="NAD(P)-bd_dom_sf"/>
</dbReference>
<dbReference type="PANTHER" id="PTHR43162:SF1">
    <property type="entry name" value="PRESTALK A DIFFERENTIATION PROTEIN A"/>
    <property type="match status" value="1"/>
</dbReference>
<dbReference type="RefSeq" id="WP_182613873.1">
    <property type="nucleotide sequence ID" value="NZ_BAAATF010000001.1"/>
</dbReference>
<dbReference type="Gene3D" id="3.40.50.720">
    <property type="entry name" value="NAD(P)-binding Rossmann-like Domain"/>
    <property type="match status" value="1"/>
</dbReference>
<gene>
    <name evidence="2" type="ORF">FHX71_000026</name>
</gene>
<proteinExistence type="predicted"/>
<dbReference type="PANTHER" id="PTHR43162">
    <property type="match status" value="1"/>
</dbReference>
<dbReference type="Pfam" id="PF13460">
    <property type="entry name" value="NAD_binding_10"/>
    <property type="match status" value="1"/>
</dbReference>
<evidence type="ECO:0000313" key="3">
    <source>
        <dbReference type="Proteomes" id="UP000540568"/>
    </source>
</evidence>
<comment type="caution">
    <text evidence="2">The sequence shown here is derived from an EMBL/GenBank/DDBJ whole genome shotgun (WGS) entry which is preliminary data.</text>
</comment>
<accession>A0A7W3PC39</accession>
<dbReference type="InterPro" id="IPR016040">
    <property type="entry name" value="NAD(P)-bd_dom"/>
</dbReference>
<organism evidence="2 3">
    <name type="scientific">Promicromonospora sukumoe</name>
    <dbReference type="NCBI Taxonomy" id="88382"/>
    <lineage>
        <taxon>Bacteria</taxon>
        <taxon>Bacillati</taxon>
        <taxon>Actinomycetota</taxon>
        <taxon>Actinomycetes</taxon>
        <taxon>Micrococcales</taxon>
        <taxon>Promicromonosporaceae</taxon>
        <taxon>Promicromonospora</taxon>
    </lineage>
</organism>
<keyword evidence="3" id="KW-1185">Reference proteome</keyword>
<evidence type="ECO:0000259" key="1">
    <source>
        <dbReference type="Pfam" id="PF13460"/>
    </source>
</evidence>
<dbReference type="InterPro" id="IPR051604">
    <property type="entry name" value="Ergot_Alk_Oxidoreductase"/>
</dbReference>
<dbReference type="AlphaFoldDB" id="A0A7W3PC39"/>
<dbReference type="Proteomes" id="UP000540568">
    <property type="component" value="Unassembled WGS sequence"/>
</dbReference>
<dbReference type="SUPFAM" id="SSF51735">
    <property type="entry name" value="NAD(P)-binding Rossmann-fold domains"/>
    <property type="match status" value="1"/>
</dbReference>
<evidence type="ECO:0000313" key="2">
    <source>
        <dbReference type="EMBL" id="MBA8806084.1"/>
    </source>
</evidence>
<sequence>MIVVTGATGNIGRPLVAELARRGQDVTAVSRAGTAPLDSPLVRGVSADLAELGSLRAAVDGADALFLLVPGSGEHLDTQRIIGIAAEAGVRRLVLLSSLGAVTRAGSASHGPLAELEKRVQGSGLEWTLLRPADFASNALAWVPTVRSGRTVHAPFGDVALPAVDPLDLAEVAAAALADDGHAGRSYTLTGPAPVSPRDRTEVLARVLGMPVAFVEQTRDQARAAMLAYMPEPVVDGTLAILGSPTPQEQQVSPDIESVLGRPAHSFEDWVRRNVGAFTA</sequence>
<dbReference type="EMBL" id="JACGWV010000001">
    <property type="protein sequence ID" value="MBA8806084.1"/>
    <property type="molecule type" value="Genomic_DNA"/>
</dbReference>
<reference evidence="2 3" key="1">
    <citation type="submission" date="2020-07" db="EMBL/GenBank/DDBJ databases">
        <title>Sequencing the genomes of 1000 actinobacteria strains.</title>
        <authorList>
            <person name="Klenk H.-P."/>
        </authorList>
    </citation>
    <scope>NUCLEOTIDE SEQUENCE [LARGE SCALE GENOMIC DNA]</scope>
    <source>
        <strain evidence="2 3">DSM 44121</strain>
    </source>
</reference>
<dbReference type="Gene3D" id="3.90.25.10">
    <property type="entry name" value="UDP-galactose 4-epimerase, domain 1"/>
    <property type="match status" value="1"/>
</dbReference>
<protein>
    <submittedName>
        <fullName evidence="2">Uncharacterized protein YbjT (DUF2867 family)</fullName>
    </submittedName>
</protein>